<reference evidence="2" key="1">
    <citation type="journal article" date="2011" name="Nature">
        <title>Genome sequence and analysis of the tuber crop potato.</title>
        <authorList>
            <consortium name="The Potato Genome Sequencing Consortium"/>
        </authorList>
    </citation>
    <scope>NUCLEOTIDE SEQUENCE [LARGE SCALE GENOMIC DNA]</scope>
    <source>
        <strain evidence="2">cv. DM1-3 516 R44</strain>
    </source>
</reference>
<sequence>MLLNFQQTLEQVEKDLFLEIQKVSASSLVRSPEGVQEKYLLQEYNRNGFTSRGSAFSIL</sequence>
<dbReference type="InParanoid" id="M1ATX9"/>
<organism evidence="1 2">
    <name type="scientific">Solanum tuberosum</name>
    <name type="common">Potato</name>
    <dbReference type="NCBI Taxonomy" id="4113"/>
    <lineage>
        <taxon>Eukaryota</taxon>
        <taxon>Viridiplantae</taxon>
        <taxon>Streptophyta</taxon>
        <taxon>Embryophyta</taxon>
        <taxon>Tracheophyta</taxon>
        <taxon>Spermatophyta</taxon>
        <taxon>Magnoliopsida</taxon>
        <taxon>eudicotyledons</taxon>
        <taxon>Gunneridae</taxon>
        <taxon>Pentapetalae</taxon>
        <taxon>asterids</taxon>
        <taxon>lamiids</taxon>
        <taxon>Solanales</taxon>
        <taxon>Solanaceae</taxon>
        <taxon>Solanoideae</taxon>
        <taxon>Solaneae</taxon>
        <taxon>Solanum</taxon>
    </lineage>
</organism>
<evidence type="ECO:0000313" key="1">
    <source>
        <dbReference type="EnsemblPlants" id="PGSC0003DMT400030256"/>
    </source>
</evidence>
<dbReference type="PaxDb" id="4113-PGSC0003DMT400030256"/>
<dbReference type="Proteomes" id="UP000011115">
    <property type="component" value="Unassembled WGS sequence"/>
</dbReference>
<dbReference type="Gramene" id="PGSC0003DMT400030256">
    <property type="protein sequence ID" value="PGSC0003DMT400030256"/>
    <property type="gene ID" value="PGSC0003DMG400011573"/>
</dbReference>
<accession>M1ATX9</accession>
<dbReference type="AlphaFoldDB" id="M1ATX9"/>
<name>M1ATX9_SOLTU</name>
<protein>
    <submittedName>
        <fullName evidence="1">Uncharacterized protein</fullName>
    </submittedName>
</protein>
<reference evidence="1" key="2">
    <citation type="submission" date="2015-06" db="UniProtKB">
        <authorList>
            <consortium name="EnsemblPlants"/>
        </authorList>
    </citation>
    <scope>IDENTIFICATION</scope>
    <source>
        <strain evidence="1">DM1-3 516 R44</strain>
    </source>
</reference>
<dbReference type="HOGENOM" id="CLU_2965534_0_0_1"/>
<proteinExistence type="predicted"/>
<dbReference type="EnsemblPlants" id="PGSC0003DMT400030256">
    <property type="protein sequence ID" value="PGSC0003DMT400030256"/>
    <property type="gene ID" value="PGSC0003DMG400011573"/>
</dbReference>
<keyword evidence="2" id="KW-1185">Reference proteome</keyword>
<evidence type="ECO:0000313" key="2">
    <source>
        <dbReference type="Proteomes" id="UP000011115"/>
    </source>
</evidence>